<protein>
    <submittedName>
        <fullName evidence="5">Transcriptional regulator</fullName>
    </submittedName>
</protein>
<gene>
    <name evidence="5" type="ORF">ACFFJ3_05650</name>
</gene>
<sequence>MGKAYLIDNCVIYNPELHSLRRCSPSVPQDIIQLNVPASRCLELLLTNRYNVMNQKAFFKFVWEDNGVYVSANTLYQNISLLRKAFKNLGLDDVVKTISKQGLVITETVSVEEIEEDRIDLPLEPPPLQVQSRPFGSHPLARKRLLLGSKLLLTVLVALIIGFIIISITDRYQHKGHKGYFDPYVKFAEVNNCLLFRASTDKTDDKYLSFIKQKPIQCEEKSWVYLTIPKGRPQVSIITCNKNILESGVKCRSFDRLRELNYD</sequence>
<evidence type="ECO:0000256" key="1">
    <source>
        <dbReference type="ARBA" id="ARBA00023125"/>
    </source>
</evidence>
<feature type="domain" description="OmpR/PhoB-type" evidence="4">
    <location>
        <begin position="2"/>
        <end position="107"/>
    </location>
</feature>
<proteinExistence type="predicted"/>
<dbReference type="Pfam" id="PF00486">
    <property type="entry name" value="Trans_reg_C"/>
    <property type="match status" value="1"/>
</dbReference>
<feature type="transmembrane region" description="Helical" evidence="3">
    <location>
        <begin position="151"/>
        <end position="168"/>
    </location>
</feature>
<feature type="DNA-binding region" description="OmpR/PhoB-type" evidence="2">
    <location>
        <begin position="2"/>
        <end position="107"/>
    </location>
</feature>
<comment type="caution">
    <text evidence="5">The sequence shown here is derived from an EMBL/GenBank/DDBJ whole genome shotgun (WGS) entry which is preliminary data.</text>
</comment>
<dbReference type="SUPFAM" id="SSF46894">
    <property type="entry name" value="C-terminal effector domain of the bipartite response regulators"/>
    <property type="match status" value="1"/>
</dbReference>
<accession>A0ABV6EAM2</accession>
<keyword evidence="1 2" id="KW-0238">DNA-binding</keyword>
<dbReference type="InterPro" id="IPR001867">
    <property type="entry name" value="OmpR/PhoB-type_DNA-bd"/>
</dbReference>
<name>A0ABV6EAM2_9GAMM</name>
<keyword evidence="6" id="KW-1185">Reference proteome</keyword>
<dbReference type="Gene3D" id="1.10.10.10">
    <property type="entry name" value="Winged helix-like DNA-binding domain superfamily/Winged helix DNA-binding domain"/>
    <property type="match status" value="1"/>
</dbReference>
<evidence type="ECO:0000259" key="4">
    <source>
        <dbReference type="PROSITE" id="PS51755"/>
    </source>
</evidence>
<dbReference type="RefSeq" id="WP_380673697.1">
    <property type="nucleotide sequence ID" value="NZ_CP173186.1"/>
</dbReference>
<keyword evidence="3" id="KW-0472">Membrane</keyword>
<keyword evidence="3" id="KW-0812">Transmembrane</keyword>
<dbReference type="PROSITE" id="PS51755">
    <property type="entry name" value="OMPR_PHOB"/>
    <property type="match status" value="1"/>
</dbReference>
<evidence type="ECO:0000256" key="3">
    <source>
        <dbReference type="SAM" id="Phobius"/>
    </source>
</evidence>
<reference evidence="5 6" key="1">
    <citation type="submission" date="2024-09" db="EMBL/GenBank/DDBJ databases">
        <authorList>
            <person name="Sun Q."/>
            <person name="Mori K."/>
        </authorList>
    </citation>
    <scope>NUCLEOTIDE SEQUENCE [LARGE SCALE GENOMIC DNA]</scope>
    <source>
        <strain evidence="5 6">CCM 8626</strain>
    </source>
</reference>
<evidence type="ECO:0000313" key="5">
    <source>
        <dbReference type="EMBL" id="MFC0225990.1"/>
    </source>
</evidence>
<dbReference type="Proteomes" id="UP001589792">
    <property type="component" value="Unassembled WGS sequence"/>
</dbReference>
<organism evidence="5 6">
    <name type="scientific">Serratia aquatilis</name>
    <dbReference type="NCBI Taxonomy" id="1737515"/>
    <lineage>
        <taxon>Bacteria</taxon>
        <taxon>Pseudomonadati</taxon>
        <taxon>Pseudomonadota</taxon>
        <taxon>Gammaproteobacteria</taxon>
        <taxon>Enterobacterales</taxon>
        <taxon>Yersiniaceae</taxon>
        <taxon>Serratia</taxon>
    </lineage>
</organism>
<dbReference type="InterPro" id="IPR036388">
    <property type="entry name" value="WH-like_DNA-bd_sf"/>
</dbReference>
<evidence type="ECO:0000256" key="2">
    <source>
        <dbReference type="PROSITE-ProRule" id="PRU01091"/>
    </source>
</evidence>
<dbReference type="EMBL" id="JBHLXG010000004">
    <property type="protein sequence ID" value="MFC0225990.1"/>
    <property type="molecule type" value="Genomic_DNA"/>
</dbReference>
<dbReference type="SMART" id="SM00862">
    <property type="entry name" value="Trans_reg_C"/>
    <property type="match status" value="1"/>
</dbReference>
<dbReference type="InterPro" id="IPR016032">
    <property type="entry name" value="Sig_transdc_resp-reg_C-effctor"/>
</dbReference>
<keyword evidence="3" id="KW-1133">Transmembrane helix</keyword>
<evidence type="ECO:0000313" key="6">
    <source>
        <dbReference type="Proteomes" id="UP001589792"/>
    </source>
</evidence>